<reference evidence="1 2" key="1">
    <citation type="submission" date="2018-06" db="EMBL/GenBank/DDBJ databases">
        <authorList>
            <consortium name="Pathogen Informatics"/>
            <person name="Doyle S."/>
        </authorList>
    </citation>
    <scope>NUCLEOTIDE SEQUENCE [LARGE SCALE GENOMIC DNA]</scope>
    <source>
        <strain evidence="1 2">NCTC4670</strain>
    </source>
</reference>
<name>A0A380K176_STRDY</name>
<dbReference type="Proteomes" id="UP000254797">
    <property type="component" value="Unassembled WGS sequence"/>
</dbReference>
<evidence type="ECO:0000313" key="2">
    <source>
        <dbReference type="Proteomes" id="UP000254797"/>
    </source>
</evidence>
<protein>
    <submittedName>
        <fullName evidence="1">Uncharacterized protein</fullName>
    </submittedName>
</protein>
<gene>
    <name evidence="1" type="ORF">NCTC4670_02380</name>
</gene>
<accession>A0A380K176</accession>
<dbReference type="EMBL" id="UHFG01000004">
    <property type="protein sequence ID" value="SUN52053.1"/>
    <property type="molecule type" value="Genomic_DNA"/>
</dbReference>
<proteinExistence type="predicted"/>
<organism evidence="1 2">
    <name type="scientific">Streptococcus dysgalactiae subsp. dysgalactiae</name>
    <dbReference type="NCBI Taxonomy" id="99822"/>
    <lineage>
        <taxon>Bacteria</taxon>
        <taxon>Bacillati</taxon>
        <taxon>Bacillota</taxon>
        <taxon>Bacilli</taxon>
        <taxon>Lactobacillales</taxon>
        <taxon>Streptococcaceae</taxon>
        <taxon>Streptococcus</taxon>
    </lineage>
</organism>
<evidence type="ECO:0000313" key="1">
    <source>
        <dbReference type="EMBL" id="SUN52053.1"/>
    </source>
</evidence>
<dbReference type="AlphaFoldDB" id="A0A380K176"/>
<sequence>MDASCTIQDDIHGVRLVYKYVSRILGTYQTNLTFGVFFYEIKL</sequence>